<reference evidence="1 2" key="1">
    <citation type="submission" date="2023-08" db="EMBL/GenBank/DDBJ databases">
        <authorList>
            <person name="Park J.-S."/>
        </authorList>
    </citation>
    <scope>NUCLEOTIDE SEQUENCE [LARGE SCALE GENOMIC DNA]</scope>
    <source>
        <strain evidence="1 2">2205SS18-9</strain>
    </source>
</reference>
<dbReference type="InterPro" id="IPR021109">
    <property type="entry name" value="Peptidase_aspartic_dom_sf"/>
</dbReference>
<gene>
    <name evidence="1" type="ORF">Q5Y73_01710</name>
</gene>
<evidence type="ECO:0000313" key="2">
    <source>
        <dbReference type="Proteomes" id="UP001231941"/>
    </source>
</evidence>
<keyword evidence="1" id="KW-0378">Hydrolase</keyword>
<sequence length="130" mass="14344">MRDIIPIKMENGLPFIKLELINNNKKIVLNHVLIDTGSASTIFKLDSVKAIGLGAEQDDVIGKMLGVGGSEYVIYKTVDTIIIGNYTVHNYQINIGSMNYGINIDGMLGIDLLQEIKGIIHLDKLFIEVN</sequence>
<dbReference type="Proteomes" id="UP001231941">
    <property type="component" value="Unassembled WGS sequence"/>
</dbReference>
<organism evidence="1 2">
    <name type="scientific">Chengkuizengella axinellae</name>
    <dbReference type="NCBI Taxonomy" id="3064388"/>
    <lineage>
        <taxon>Bacteria</taxon>
        <taxon>Bacillati</taxon>
        <taxon>Bacillota</taxon>
        <taxon>Bacilli</taxon>
        <taxon>Bacillales</taxon>
        <taxon>Paenibacillaceae</taxon>
        <taxon>Chengkuizengella</taxon>
    </lineage>
</organism>
<name>A0ABT9ITZ0_9BACL</name>
<accession>A0ABT9ITZ0</accession>
<protein>
    <submittedName>
        <fullName evidence="1">Retropepsin-like aspartic protease</fullName>
        <ecNumber evidence="1">3.4.23.-</ecNumber>
    </submittedName>
</protein>
<dbReference type="RefSeq" id="WP_305990119.1">
    <property type="nucleotide sequence ID" value="NZ_JAVAMP010000001.1"/>
</dbReference>
<dbReference type="SUPFAM" id="SSF50630">
    <property type="entry name" value="Acid proteases"/>
    <property type="match status" value="1"/>
</dbReference>
<dbReference type="Pfam" id="PF13650">
    <property type="entry name" value="Asp_protease_2"/>
    <property type="match status" value="1"/>
</dbReference>
<dbReference type="EC" id="3.4.23.-" evidence="1"/>
<keyword evidence="2" id="KW-1185">Reference proteome</keyword>
<evidence type="ECO:0000313" key="1">
    <source>
        <dbReference type="EMBL" id="MDP5272815.1"/>
    </source>
</evidence>
<comment type="caution">
    <text evidence="1">The sequence shown here is derived from an EMBL/GenBank/DDBJ whole genome shotgun (WGS) entry which is preliminary data.</text>
</comment>
<dbReference type="GO" id="GO:0016787">
    <property type="term" value="F:hydrolase activity"/>
    <property type="evidence" value="ECO:0007669"/>
    <property type="project" value="UniProtKB-KW"/>
</dbReference>
<proteinExistence type="predicted"/>
<dbReference type="Gene3D" id="2.40.70.10">
    <property type="entry name" value="Acid Proteases"/>
    <property type="match status" value="1"/>
</dbReference>
<dbReference type="EMBL" id="JAVAMP010000001">
    <property type="protein sequence ID" value="MDP5272815.1"/>
    <property type="molecule type" value="Genomic_DNA"/>
</dbReference>